<dbReference type="RefSeq" id="WP_143892103.1">
    <property type="nucleotide sequence ID" value="NZ_CP041666.1"/>
</dbReference>
<name>A0A516KD58_9BACI</name>
<evidence type="ECO:0000256" key="8">
    <source>
        <dbReference type="ARBA" id="ARBA00023136"/>
    </source>
</evidence>
<dbReference type="PANTHER" id="PTHR32089">
    <property type="entry name" value="METHYL-ACCEPTING CHEMOTAXIS PROTEIN MCPB"/>
    <property type="match status" value="1"/>
</dbReference>
<feature type="domain" description="HAMP" evidence="14">
    <location>
        <begin position="309"/>
        <end position="361"/>
    </location>
</feature>
<evidence type="ECO:0000256" key="2">
    <source>
        <dbReference type="ARBA" id="ARBA00022475"/>
    </source>
</evidence>
<dbReference type="SUPFAM" id="SSF103190">
    <property type="entry name" value="Sensory domain-like"/>
    <property type="match status" value="1"/>
</dbReference>
<accession>A0A516KD58</accession>
<evidence type="ECO:0000256" key="12">
    <source>
        <dbReference type="SAM" id="Phobius"/>
    </source>
</evidence>
<evidence type="ECO:0000259" key="13">
    <source>
        <dbReference type="PROSITE" id="PS50111"/>
    </source>
</evidence>
<evidence type="ECO:0000256" key="4">
    <source>
        <dbReference type="ARBA" id="ARBA00022500"/>
    </source>
</evidence>
<keyword evidence="16" id="KW-1185">Reference proteome</keyword>
<evidence type="ECO:0000256" key="9">
    <source>
        <dbReference type="ARBA" id="ARBA00023224"/>
    </source>
</evidence>
<dbReference type="Pfam" id="PF02743">
    <property type="entry name" value="dCache_1"/>
    <property type="match status" value="1"/>
</dbReference>
<proteinExistence type="inferred from homology"/>
<reference evidence="15 16" key="1">
    <citation type="submission" date="2019-07" db="EMBL/GenBank/DDBJ databases">
        <authorList>
            <person name="Li J."/>
        </authorList>
    </citation>
    <scope>NUCLEOTIDE SEQUENCE [LARGE SCALE GENOMIC DNA]</scope>
    <source>
        <strain evidence="15 16">TKL69</strain>
    </source>
</reference>
<keyword evidence="4" id="KW-0145">Chemotaxis</keyword>
<keyword evidence="9 11" id="KW-0807">Transducer</keyword>
<evidence type="ECO:0000313" key="15">
    <source>
        <dbReference type="EMBL" id="QDP39353.1"/>
    </source>
</evidence>
<dbReference type="SUPFAM" id="SSF58104">
    <property type="entry name" value="Methyl-accepting chemotaxis protein (MCP) signaling domain"/>
    <property type="match status" value="1"/>
</dbReference>
<keyword evidence="2" id="KW-1003">Cell membrane</keyword>
<keyword evidence="8 12" id="KW-0472">Membrane</keyword>
<dbReference type="InterPro" id="IPR003660">
    <property type="entry name" value="HAMP_dom"/>
</dbReference>
<feature type="transmembrane region" description="Helical" evidence="12">
    <location>
        <begin position="285"/>
        <end position="308"/>
    </location>
</feature>
<dbReference type="InterPro" id="IPR033479">
    <property type="entry name" value="dCache_1"/>
</dbReference>
<comment type="similarity">
    <text evidence="10">Belongs to the methyl-accepting chemotaxis (MCP) protein family.</text>
</comment>
<dbReference type="FunFam" id="3.30.450.20:FF:000048">
    <property type="entry name" value="Methyl-accepting chemotaxis protein"/>
    <property type="match status" value="1"/>
</dbReference>
<dbReference type="PROSITE" id="PS50885">
    <property type="entry name" value="HAMP"/>
    <property type="match status" value="1"/>
</dbReference>
<organism evidence="15 16">
    <name type="scientific">Radiobacillus deserti</name>
    <dbReference type="NCBI Taxonomy" id="2594883"/>
    <lineage>
        <taxon>Bacteria</taxon>
        <taxon>Bacillati</taxon>
        <taxon>Bacillota</taxon>
        <taxon>Bacilli</taxon>
        <taxon>Bacillales</taxon>
        <taxon>Bacillaceae</taxon>
        <taxon>Radiobacillus</taxon>
    </lineage>
</organism>
<keyword evidence="3" id="KW-0488">Methylation</keyword>
<dbReference type="InterPro" id="IPR029151">
    <property type="entry name" value="Sensor-like_sf"/>
</dbReference>
<dbReference type="CDD" id="cd11386">
    <property type="entry name" value="MCP_signal"/>
    <property type="match status" value="1"/>
</dbReference>
<gene>
    <name evidence="15" type="ORF">FN924_03585</name>
</gene>
<dbReference type="GO" id="GO:0006935">
    <property type="term" value="P:chemotaxis"/>
    <property type="evidence" value="ECO:0007669"/>
    <property type="project" value="UniProtKB-KW"/>
</dbReference>
<evidence type="ECO:0000256" key="10">
    <source>
        <dbReference type="ARBA" id="ARBA00029447"/>
    </source>
</evidence>
<dbReference type="PANTHER" id="PTHR32089:SF114">
    <property type="entry name" value="METHYL-ACCEPTING CHEMOTAXIS PROTEIN MCPB"/>
    <property type="match status" value="1"/>
</dbReference>
<protein>
    <submittedName>
        <fullName evidence="15">Methyl-accepting chemotaxis protein</fullName>
    </submittedName>
</protein>
<comment type="subcellular location">
    <subcellularLocation>
        <location evidence="1">Cell membrane</location>
        <topology evidence="1">Multi-pass membrane protein</topology>
    </subcellularLocation>
</comment>
<keyword evidence="6 12" id="KW-0812">Transmembrane</keyword>
<keyword evidence="5" id="KW-0997">Cell inner membrane</keyword>
<dbReference type="AlphaFoldDB" id="A0A516KD58"/>
<dbReference type="CDD" id="cd12912">
    <property type="entry name" value="PDC2_MCP_like"/>
    <property type="match status" value="1"/>
</dbReference>
<dbReference type="Gene3D" id="1.10.8.500">
    <property type="entry name" value="HAMP domain in histidine kinase"/>
    <property type="match status" value="1"/>
</dbReference>
<evidence type="ECO:0000256" key="5">
    <source>
        <dbReference type="ARBA" id="ARBA00022519"/>
    </source>
</evidence>
<dbReference type="CDD" id="cd18773">
    <property type="entry name" value="PDC1_HK_sensor"/>
    <property type="match status" value="1"/>
</dbReference>
<dbReference type="GO" id="GO:0043200">
    <property type="term" value="P:response to amino acid"/>
    <property type="evidence" value="ECO:0007669"/>
    <property type="project" value="UniProtKB-ARBA"/>
</dbReference>
<keyword evidence="7 12" id="KW-1133">Transmembrane helix</keyword>
<feature type="domain" description="Methyl-accepting transducer" evidence="13">
    <location>
        <begin position="380"/>
        <end position="616"/>
    </location>
</feature>
<evidence type="ECO:0000256" key="1">
    <source>
        <dbReference type="ARBA" id="ARBA00004651"/>
    </source>
</evidence>
<evidence type="ECO:0000313" key="16">
    <source>
        <dbReference type="Proteomes" id="UP000315215"/>
    </source>
</evidence>
<dbReference type="FunFam" id="1.10.287.950:FF:000001">
    <property type="entry name" value="Methyl-accepting chemotaxis sensory transducer"/>
    <property type="match status" value="1"/>
</dbReference>
<dbReference type="OrthoDB" id="9760371at2"/>
<dbReference type="SMART" id="SM00283">
    <property type="entry name" value="MA"/>
    <property type="match status" value="1"/>
</dbReference>
<sequence>MKKKFKGLTFKRKKKTGSIRNKLILSFVLILLIPSLTIGALSYYFSYKKVENTIHENAQTNVDLIDKEVTDLFKPKENDLRYLVKTIDSDMLESSDKEMVEMVLEQYKQQHSDVLNVYVGTTNGDMILKPDAELPSDFDPTERDWYQDALKNKGKMIITTPYTDVATNQIVITVAQATNDNSGVVGIDINLNKLDAFTSTMKVGHDGYVTVLDKQQNFLIHPTQERGAQAEGEWVSPLYNEKSGSFTYEFEGDSKWMHFTTNEITGWKIAGTMYTSEVMTASQDIMYSTIIIVVISFILSGVAIYFIIRSITKPLLSLTKSAEIISNGDLTEKIKVKSNDEIGRLANSFNEMVESIRSVVTSINESIEKVAASSEELTASAEQTSEATSHVAAAIDQISNGSEDTTQRITATSDSLDEVTKGVSRITESTSHVADLSRQTASNAKEGGKYVKDNYEQMKFIVESVTSSNEVIKGLATRSKEIGEIVGVISEIAEQTNLLALNAAIESARAGEHGKGFAVVANEVRVLAEKSHESAQTISNLIKSIQQDTDKSVSVMADVTTNAEEGLKLTEVTSRKFVEIIKQTQDISPQIDEVSATVEQISASIQEVNASANEIASVSQENASHSQQVAATTEEQLASMEEITSSAKSLAEMAEQLQELVRKFTI</sequence>
<dbReference type="Gene3D" id="3.30.450.20">
    <property type="entry name" value="PAS domain"/>
    <property type="match status" value="2"/>
</dbReference>
<dbReference type="Pfam" id="PF00015">
    <property type="entry name" value="MCPsignal"/>
    <property type="match status" value="1"/>
</dbReference>
<dbReference type="Gene3D" id="1.10.287.950">
    <property type="entry name" value="Methyl-accepting chemotaxis protein"/>
    <property type="match status" value="1"/>
</dbReference>
<dbReference type="GO" id="GO:0007165">
    <property type="term" value="P:signal transduction"/>
    <property type="evidence" value="ECO:0007669"/>
    <property type="project" value="UniProtKB-KW"/>
</dbReference>
<dbReference type="EMBL" id="CP041666">
    <property type="protein sequence ID" value="QDP39353.1"/>
    <property type="molecule type" value="Genomic_DNA"/>
</dbReference>
<dbReference type="InterPro" id="IPR004089">
    <property type="entry name" value="MCPsignal_dom"/>
</dbReference>
<evidence type="ECO:0000256" key="7">
    <source>
        <dbReference type="ARBA" id="ARBA00022989"/>
    </source>
</evidence>
<dbReference type="GO" id="GO:0005886">
    <property type="term" value="C:plasma membrane"/>
    <property type="evidence" value="ECO:0007669"/>
    <property type="project" value="UniProtKB-SubCell"/>
</dbReference>
<evidence type="ECO:0000256" key="11">
    <source>
        <dbReference type="PROSITE-ProRule" id="PRU00284"/>
    </source>
</evidence>
<dbReference type="CDD" id="cd06225">
    <property type="entry name" value="HAMP"/>
    <property type="match status" value="1"/>
</dbReference>
<evidence type="ECO:0000256" key="6">
    <source>
        <dbReference type="ARBA" id="ARBA00022692"/>
    </source>
</evidence>
<dbReference type="GO" id="GO:0016597">
    <property type="term" value="F:amino acid binding"/>
    <property type="evidence" value="ECO:0007669"/>
    <property type="project" value="UniProtKB-ARBA"/>
</dbReference>
<evidence type="ECO:0000259" key="14">
    <source>
        <dbReference type="PROSITE" id="PS50885"/>
    </source>
</evidence>
<dbReference type="KEGG" id="aqt:FN924_03585"/>
<dbReference type="Pfam" id="PF00672">
    <property type="entry name" value="HAMP"/>
    <property type="match status" value="1"/>
</dbReference>
<dbReference type="PROSITE" id="PS50111">
    <property type="entry name" value="CHEMOTAXIS_TRANSDUC_2"/>
    <property type="match status" value="1"/>
</dbReference>
<dbReference type="Proteomes" id="UP000315215">
    <property type="component" value="Chromosome"/>
</dbReference>
<evidence type="ECO:0000256" key="3">
    <source>
        <dbReference type="ARBA" id="ARBA00022481"/>
    </source>
</evidence>
<dbReference type="SMART" id="SM00304">
    <property type="entry name" value="HAMP"/>
    <property type="match status" value="3"/>
</dbReference>